<dbReference type="Gene3D" id="1.20.5.620">
    <property type="entry name" value="F1F0 ATP synthase subunit B, membrane domain"/>
    <property type="match status" value="1"/>
</dbReference>
<evidence type="ECO:0000256" key="5">
    <source>
        <dbReference type="ARBA" id="ARBA00022547"/>
    </source>
</evidence>
<dbReference type="Pfam" id="PF00430">
    <property type="entry name" value="ATP-synt_B"/>
    <property type="match status" value="1"/>
</dbReference>
<dbReference type="NCBIfam" id="TIGR01144">
    <property type="entry name" value="ATP_synt_b"/>
    <property type="match status" value="1"/>
</dbReference>
<keyword evidence="8 14" id="KW-1133">Transmembrane helix</keyword>
<dbReference type="CDD" id="cd06503">
    <property type="entry name" value="ATP-synt_Fo_b"/>
    <property type="match status" value="1"/>
</dbReference>
<dbReference type="HAMAP" id="MF_01398">
    <property type="entry name" value="ATP_synth_b_bprime"/>
    <property type="match status" value="1"/>
</dbReference>
<keyword evidence="10 14" id="KW-0472">Membrane</keyword>
<dbReference type="PANTHER" id="PTHR33445">
    <property type="entry name" value="ATP SYNTHASE SUBUNIT B', CHLOROPLASTIC"/>
    <property type="match status" value="1"/>
</dbReference>
<evidence type="ECO:0000256" key="3">
    <source>
        <dbReference type="ARBA" id="ARBA00022448"/>
    </source>
</evidence>
<evidence type="ECO:0000256" key="8">
    <source>
        <dbReference type="ARBA" id="ARBA00022989"/>
    </source>
</evidence>
<evidence type="ECO:0000256" key="9">
    <source>
        <dbReference type="ARBA" id="ARBA00023065"/>
    </source>
</evidence>
<reference evidence="17 18" key="1">
    <citation type="submission" date="2020-02" db="EMBL/GenBank/DDBJ databases">
        <title>Acidophilic actinobacteria isolated from forest soil.</title>
        <authorList>
            <person name="Golinska P."/>
        </authorList>
    </citation>
    <scope>NUCLEOTIDE SEQUENCE [LARGE SCALE GENOMIC DNA]</scope>
    <source>
        <strain evidence="17 18">NL8</strain>
    </source>
</reference>
<keyword evidence="5 14" id="KW-0138">CF(0)</keyword>
<dbReference type="InterPro" id="IPR002146">
    <property type="entry name" value="ATP_synth_b/b'su_bac/chlpt"/>
</dbReference>
<accession>A0ABS5KYC5</accession>
<sequence length="191" mass="20222">MPNTTVLAGTFSPIAPKGDELVIGTIAFLIIFTIFWKKLLPSIKKTLDERTDSIEGGLERAKEAQAAAAALQEEYQRNLTEARHQAAKITQDAREQGAAIVAQMRGEGQEQRDNLVASGRTQLDADATATRAALKGDLGSLAIQLASKIVGESLEDEARQRGTVDRFLSELEAKADAASGSNAATTAKAGA</sequence>
<comment type="similarity">
    <text evidence="2 14 15">Belongs to the ATPase B chain family.</text>
</comment>
<feature type="transmembrane region" description="Helical" evidence="14">
    <location>
        <begin position="21"/>
        <end position="40"/>
    </location>
</feature>
<dbReference type="NCBIfam" id="NF004412">
    <property type="entry name" value="PRK05759.1-3"/>
    <property type="match status" value="1"/>
</dbReference>
<keyword evidence="3 14" id="KW-0813">Transport</keyword>
<evidence type="ECO:0000256" key="10">
    <source>
        <dbReference type="ARBA" id="ARBA00023136"/>
    </source>
</evidence>
<keyword evidence="16" id="KW-0175">Coiled coil</keyword>
<organism evidence="17 18">
    <name type="scientific">Catenulispora pinistramenti</name>
    <dbReference type="NCBI Taxonomy" id="2705254"/>
    <lineage>
        <taxon>Bacteria</taxon>
        <taxon>Bacillati</taxon>
        <taxon>Actinomycetota</taxon>
        <taxon>Actinomycetes</taxon>
        <taxon>Catenulisporales</taxon>
        <taxon>Catenulisporaceae</taxon>
        <taxon>Catenulispora</taxon>
    </lineage>
</organism>
<dbReference type="InterPro" id="IPR028987">
    <property type="entry name" value="ATP_synth_B-like_membr_sf"/>
</dbReference>
<evidence type="ECO:0000313" key="18">
    <source>
        <dbReference type="Proteomes" id="UP000730482"/>
    </source>
</evidence>
<dbReference type="EMBL" id="JAAFYZ010000126">
    <property type="protein sequence ID" value="MBS2551077.1"/>
    <property type="molecule type" value="Genomic_DNA"/>
</dbReference>
<keyword evidence="9 14" id="KW-0406">Ion transport</keyword>
<proteinExistence type="inferred from homology"/>
<protein>
    <recommendedName>
        <fullName evidence="14">ATP synthase subunit b</fullName>
    </recommendedName>
    <alternativeName>
        <fullName evidence="14">ATP synthase F(0) sector subunit b</fullName>
    </alternativeName>
    <alternativeName>
        <fullName evidence="14">ATPase subunit I</fullName>
    </alternativeName>
    <alternativeName>
        <fullName evidence="14">F-type ATPase subunit b</fullName>
        <shortName evidence="14">F-ATPase subunit b</shortName>
    </alternativeName>
</protein>
<keyword evidence="18" id="KW-1185">Reference proteome</keyword>
<evidence type="ECO:0000256" key="4">
    <source>
        <dbReference type="ARBA" id="ARBA00022475"/>
    </source>
</evidence>
<evidence type="ECO:0000256" key="11">
    <source>
        <dbReference type="ARBA" id="ARBA00023310"/>
    </source>
</evidence>
<dbReference type="InterPro" id="IPR050059">
    <property type="entry name" value="ATP_synthase_B_chain"/>
</dbReference>
<evidence type="ECO:0000256" key="1">
    <source>
        <dbReference type="ARBA" id="ARBA00004162"/>
    </source>
</evidence>
<keyword evidence="4 14" id="KW-1003">Cell membrane</keyword>
<evidence type="ECO:0000256" key="15">
    <source>
        <dbReference type="RuleBase" id="RU003848"/>
    </source>
</evidence>
<evidence type="ECO:0000313" key="17">
    <source>
        <dbReference type="EMBL" id="MBS2551077.1"/>
    </source>
</evidence>
<dbReference type="PANTHER" id="PTHR33445:SF1">
    <property type="entry name" value="ATP SYNTHASE SUBUNIT B"/>
    <property type="match status" value="1"/>
</dbReference>
<feature type="coiled-coil region" evidence="16">
    <location>
        <begin position="54"/>
        <end position="92"/>
    </location>
</feature>
<evidence type="ECO:0000256" key="13">
    <source>
        <dbReference type="ARBA" id="ARBA00025830"/>
    </source>
</evidence>
<gene>
    <name evidence="14" type="primary">atpF</name>
    <name evidence="17" type="ORF">KGQ19_29825</name>
</gene>
<evidence type="ECO:0000256" key="12">
    <source>
        <dbReference type="ARBA" id="ARBA00025198"/>
    </source>
</evidence>
<comment type="function">
    <text evidence="12 14">F(1)F(0) ATP synthase produces ATP from ADP in the presence of a proton or sodium gradient. F-type ATPases consist of two structural domains, F(1) containing the extramembraneous catalytic core and F(0) containing the membrane proton channel, linked together by a central stalk and a peripheral stalk. During catalysis, ATP synthesis in the catalytic domain of F(1) is coupled via a rotary mechanism of the central stalk subunits to proton translocation.</text>
</comment>
<keyword evidence="11 14" id="KW-0066">ATP synthesis</keyword>
<evidence type="ECO:0000256" key="6">
    <source>
        <dbReference type="ARBA" id="ARBA00022692"/>
    </source>
</evidence>
<name>A0ABS5KYC5_9ACTN</name>
<keyword evidence="7 14" id="KW-0375">Hydrogen ion transport</keyword>
<comment type="subunit">
    <text evidence="13 14">F-type ATPases have 2 components, F(1) - the catalytic core - and F(0) - the membrane proton channel. F(1) has five subunits: alpha(3), beta(3), gamma(1), delta(1), epsilon(1). F(0) has three main subunits: a(1), b(2) and c(10-14). The alpha and beta chains form an alternating ring which encloses part of the gamma chain. F(1) is attached to F(0) by a central stalk formed by the gamma and epsilon chains, while a peripheral stalk is formed by the delta and b chains.</text>
</comment>
<dbReference type="RefSeq" id="WP_212015064.1">
    <property type="nucleotide sequence ID" value="NZ_JAAFYZ010000126.1"/>
</dbReference>
<evidence type="ECO:0000256" key="2">
    <source>
        <dbReference type="ARBA" id="ARBA00005513"/>
    </source>
</evidence>
<dbReference type="SUPFAM" id="SSF81573">
    <property type="entry name" value="F1F0 ATP synthase subunit B, membrane domain"/>
    <property type="match status" value="1"/>
</dbReference>
<comment type="subcellular location">
    <subcellularLocation>
        <location evidence="1 14">Cell membrane</location>
        <topology evidence="1 14">Single-pass membrane protein</topology>
    </subcellularLocation>
</comment>
<comment type="caution">
    <text evidence="17">The sequence shown here is derived from an EMBL/GenBank/DDBJ whole genome shotgun (WGS) entry which is preliminary data.</text>
</comment>
<keyword evidence="6 14" id="KW-0812">Transmembrane</keyword>
<comment type="function">
    <text evidence="14">Component of the F(0) channel, it forms part of the peripheral stalk, linking F(1) to F(0).</text>
</comment>
<evidence type="ECO:0000256" key="16">
    <source>
        <dbReference type="SAM" id="Coils"/>
    </source>
</evidence>
<dbReference type="InterPro" id="IPR005864">
    <property type="entry name" value="ATP_synth_F0_bsu_bac"/>
</dbReference>
<evidence type="ECO:0000256" key="14">
    <source>
        <dbReference type="HAMAP-Rule" id="MF_01398"/>
    </source>
</evidence>
<evidence type="ECO:0000256" key="7">
    <source>
        <dbReference type="ARBA" id="ARBA00022781"/>
    </source>
</evidence>
<dbReference type="Proteomes" id="UP000730482">
    <property type="component" value="Unassembled WGS sequence"/>
</dbReference>